<protein>
    <submittedName>
        <fullName evidence="5">NAD(P)-binding protein</fullName>
    </submittedName>
</protein>
<dbReference type="PRINTS" id="PR00081">
    <property type="entry name" value="GDHRDH"/>
</dbReference>
<accession>A0A9P6D0U2</accession>
<feature type="region of interest" description="Disordered" evidence="4">
    <location>
        <begin position="15"/>
        <end position="57"/>
    </location>
</feature>
<dbReference type="PROSITE" id="PS00061">
    <property type="entry name" value="ADH_SHORT"/>
    <property type="match status" value="1"/>
</dbReference>
<dbReference type="Proteomes" id="UP000807025">
    <property type="component" value="Unassembled WGS sequence"/>
</dbReference>
<dbReference type="Gene3D" id="3.40.50.720">
    <property type="entry name" value="NAD(P)-binding Rossmann-like Domain"/>
    <property type="match status" value="1"/>
</dbReference>
<name>A0A9P6D0U2_PLEER</name>
<dbReference type="PRINTS" id="PR00080">
    <property type="entry name" value="SDRFAMILY"/>
</dbReference>
<dbReference type="OrthoDB" id="5327538at2759"/>
<dbReference type="AlphaFoldDB" id="A0A9P6D0U2"/>
<feature type="compositionally biased region" description="Polar residues" evidence="4">
    <location>
        <begin position="22"/>
        <end position="33"/>
    </location>
</feature>
<dbReference type="PANTHER" id="PTHR48107:SF7">
    <property type="entry name" value="RE15974P"/>
    <property type="match status" value="1"/>
</dbReference>
<sequence length="333" mass="34302">MAGLKSLASSLRKKLHLGGKQCHSTGPSTSNGSIEPKVEPKASIPPAEPTPASEDAPKLPEVVPAAEMVVSASPQLLSTSLEGKVAVVTGSSRSIGAAIAKALGSQGAKVVVNYVNDSSAAQSVVDEIKTFDTTKSKGCDAIAVQADASKLEGGQKLLAEATKTWGQVDILVLNAGIMGSKPLAEVDEDFFDSHFEINVKVPVFLAKAAVPLMSTPGGRIIFFSTSLTGLTPVLPNALTYVASKGAVEQVARVLAKDLGSRGLTVNTVSPGPVDTPLFRAGKPEEVIKKIAAQNPNNRVGLPEDIAPMVAFVASPAAQWINGQNLRVNGGAVL</sequence>
<keyword evidence="3" id="KW-0560">Oxidoreductase</keyword>
<dbReference type="SUPFAM" id="SSF51735">
    <property type="entry name" value="NAD(P)-binding Rossmann-fold domains"/>
    <property type="match status" value="1"/>
</dbReference>
<keyword evidence="2" id="KW-0521">NADP</keyword>
<evidence type="ECO:0000256" key="4">
    <source>
        <dbReference type="SAM" id="MobiDB-lite"/>
    </source>
</evidence>
<dbReference type="Pfam" id="PF13561">
    <property type="entry name" value="adh_short_C2"/>
    <property type="match status" value="1"/>
</dbReference>
<evidence type="ECO:0000256" key="3">
    <source>
        <dbReference type="ARBA" id="ARBA00023002"/>
    </source>
</evidence>
<dbReference type="InterPro" id="IPR036291">
    <property type="entry name" value="NAD(P)-bd_dom_sf"/>
</dbReference>
<dbReference type="FunFam" id="3.40.50.720:FF:000084">
    <property type="entry name" value="Short-chain dehydrogenase reductase"/>
    <property type="match status" value="1"/>
</dbReference>
<proteinExistence type="inferred from homology"/>
<evidence type="ECO:0000256" key="2">
    <source>
        <dbReference type="ARBA" id="ARBA00022857"/>
    </source>
</evidence>
<evidence type="ECO:0000313" key="6">
    <source>
        <dbReference type="Proteomes" id="UP000807025"/>
    </source>
</evidence>
<organism evidence="5 6">
    <name type="scientific">Pleurotus eryngii</name>
    <name type="common">Boletus of the steppes</name>
    <dbReference type="NCBI Taxonomy" id="5323"/>
    <lineage>
        <taxon>Eukaryota</taxon>
        <taxon>Fungi</taxon>
        <taxon>Dikarya</taxon>
        <taxon>Basidiomycota</taxon>
        <taxon>Agaricomycotina</taxon>
        <taxon>Agaricomycetes</taxon>
        <taxon>Agaricomycetidae</taxon>
        <taxon>Agaricales</taxon>
        <taxon>Pleurotineae</taxon>
        <taxon>Pleurotaceae</taxon>
        <taxon>Pleurotus</taxon>
    </lineage>
</organism>
<reference evidence="5" key="1">
    <citation type="submission" date="2020-11" db="EMBL/GenBank/DDBJ databases">
        <authorList>
            <consortium name="DOE Joint Genome Institute"/>
            <person name="Ahrendt S."/>
            <person name="Riley R."/>
            <person name="Andreopoulos W."/>
            <person name="Labutti K."/>
            <person name="Pangilinan J."/>
            <person name="Ruiz-Duenas F.J."/>
            <person name="Barrasa J.M."/>
            <person name="Sanchez-Garcia M."/>
            <person name="Camarero S."/>
            <person name="Miyauchi S."/>
            <person name="Serrano A."/>
            <person name="Linde D."/>
            <person name="Babiker R."/>
            <person name="Drula E."/>
            <person name="Ayuso-Fernandez I."/>
            <person name="Pacheco R."/>
            <person name="Padilla G."/>
            <person name="Ferreira P."/>
            <person name="Barriuso J."/>
            <person name="Kellner H."/>
            <person name="Castanera R."/>
            <person name="Alfaro M."/>
            <person name="Ramirez L."/>
            <person name="Pisabarro A.G."/>
            <person name="Kuo A."/>
            <person name="Tritt A."/>
            <person name="Lipzen A."/>
            <person name="He G."/>
            <person name="Yan M."/>
            <person name="Ng V."/>
            <person name="Cullen D."/>
            <person name="Martin F."/>
            <person name="Rosso M.-N."/>
            <person name="Henrissat B."/>
            <person name="Hibbett D."/>
            <person name="Martinez A.T."/>
            <person name="Grigoriev I.V."/>
        </authorList>
    </citation>
    <scope>NUCLEOTIDE SEQUENCE</scope>
    <source>
        <strain evidence="5">ATCC 90797</strain>
    </source>
</reference>
<evidence type="ECO:0000256" key="1">
    <source>
        <dbReference type="ARBA" id="ARBA00006484"/>
    </source>
</evidence>
<dbReference type="GO" id="GO:0016614">
    <property type="term" value="F:oxidoreductase activity, acting on CH-OH group of donors"/>
    <property type="evidence" value="ECO:0007669"/>
    <property type="project" value="UniProtKB-ARBA"/>
</dbReference>
<gene>
    <name evidence="5" type="ORF">BDN71DRAFT_546505</name>
</gene>
<dbReference type="InterPro" id="IPR020904">
    <property type="entry name" value="Sc_DH/Rdtase_CS"/>
</dbReference>
<evidence type="ECO:0000313" key="5">
    <source>
        <dbReference type="EMBL" id="KAF9488016.1"/>
    </source>
</evidence>
<dbReference type="PANTHER" id="PTHR48107">
    <property type="entry name" value="NADPH-DEPENDENT ALDEHYDE REDUCTASE-LIKE PROTEIN, CHLOROPLASTIC-RELATED"/>
    <property type="match status" value="1"/>
</dbReference>
<keyword evidence="6" id="KW-1185">Reference proteome</keyword>
<comment type="caution">
    <text evidence="5">The sequence shown here is derived from an EMBL/GenBank/DDBJ whole genome shotgun (WGS) entry which is preliminary data.</text>
</comment>
<dbReference type="InterPro" id="IPR002347">
    <property type="entry name" value="SDR_fam"/>
</dbReference>
<dbReference type="EMBL" id="MU154736">
    <property type="protein sequence ID" value="KAF9488016.1"/>
    <property type="molecule type" value="Genomic_DNA"/>
</dbReference>
<comment type="similarity">
    <text evidence="1">Belongs to the short-chain dehydrogenases/reductases (SDR) family.</text>
</comment>